<evidence type="ECO:0000313" key="2">
    <source>
        <dbReference type="Proteomes" id="UP000017656"/>
    </source>
</evidence>
<proteinExistence type="predicted"/>
<protein>
    <submittedName>
        <fullName evidence="1">Uncharacterized protein</fullName>
    </submittedName>
</protein>
<reference evidence="1 2" key="1">
    <citation type="journal article" date="2013" name="Genome Announc.">
        <title>Complete Genome of Acinetobacter baumannii N4-Like Podophage Presley.</title>
        <authorList>
            <person name="Farmer N.G."/>
            <person name="Wood T.L."/>
            <person name="Chamakura K.R."/>
            <person name="Kuty Everett G.F."/>
        </authorList>
    </citation>
    <scope>NUCLEOTIDE SEQUENCE [LARGE SCALE GENOMIC DNA]</scope>
</reference>
<accession>U5PZU0</accession>
<name>U5PZU0_9CAUD</name>
<dbReference type="Proteomes" id="UP000017656">
    <property type="component" value="Segment"/>
</dbReference>
<dbReference type="GeneID" id="18504149"/>
<gene>
    <name evidence="1" type="ORF">Presley_11</name>
</gene>
<evidence type="ECO:0000313" key="1">
    <source>
        <dbReference type="EMBL" id="AGY48078.1"/>
    </source>
</evidence>
<organism evidence="1 2">
    <name type="scientific">Acinetobacter phage Presley</name>
    <dbReference type="NCBI Taxonomy" id="1406780"/>
    <lineage>
        <taxon>Viruses</taxon>
        <taxon>Duplodnaviria</taxon>
        <taxon>Heunggongvirae</taxon>
        <taxon>Uroviricota</taxon>
        <taxon>Caudoviricetes</taxon>
        <taxon>Schitoviridae</taxon>
        <taxon>Presleyvirus</taxon>
        <taxon>Presleyvirus presley</taxon>
    </lineage>
</organism>
<dbReference type="EMBL" id="KF669658">
    <property type="protein sequence ID" value="AGY48078.1"/>
    <property type="molecule type" value="Genomic_DNA"/>
</dbReference>
<keyword evidence="2" id="KW-1185">Reference proteome</keyword>
<sequence length="40" mass="4565">MKLNGFHNLYNLNEQVISPEVGTKLILIGVVFQDHKDIVQ</sequence>
<dbReference type="RefSeq" id="YP_009007579.1">
    <property type="nucleotide sequence ID" value="NC_023581.1"/>
</dbReference>
<dbReference type="KEGG" id="vg:18504149"/>